<keyword evidence="4 6" id="KW-0012">Acyltransferase</keyword>
<feature type="domain" description="Gcp-like" evidence="7">
    <location>
        <begin position="28"/>
        <end position="308"/>
    </location>
</feature>
<dbReference type="NCBIfam" id="TIGR03723">
    <property type="entry name" value="T6A_TsaD_YgjD"/>
    <property type="match status" value="1"/>
</dbReference>
<feature type="binding site" evidence="6">
    <location>
        <begin position="139"/>
        <end position="143"/>
    </location>
    <ligand>
        <name>substrate</name>
    </ligand>
</feature>
<feature type="binding site" evidence="6">
    <location>
        <position position="120"/>
    </location>
    <ligand>
        <name>Fe cation</name>
        <dbReference type="ChEBI" id="CHEBI:24875"/>
    </ligand>
</feature>
<evidence type="ECO:0000256" key="3">
    <source>
        <dbReference type="ARBA" id="ARBA00022723"/>
    </source>
</evidence>
<comment type="catalytic activity">
    <reaction evidence="5 6">
        <text>L-threonylcarbamoyladenylate + adenosine(37) in tRNA = N(6)-L-threonylcarbamoyladenosine(37) in tRNA + AMP + H(+)</text>
        <dbReference type="Rhea" id="RHEA:37059"/>
        <dbReference type="Rhea" id="RHEA-COMP:10162"/>
        <dbReference type="Rhea" id="RHEA-COMP:10163"/>
        <dbReference type="ChEBI" id="CHEBI:15378"/>
        <dbReference type="ChEBI" id="CHEBI:73682"/>
        <dbReference type="ChEBI" id="CHEBI:74411"/>
        <dbReference type="ChEBI" id="CHEBI:74418"/>
        <dbReference type="ChEBI" id="CHEBI:456215"/>
        <dbReference type="EC" id="2.3.1.234"/>
    </reaction>
</comment>
<dbReference type="InterPro" id="IPR043129">
    <property type="entry name" value="ATPase_NBD"/>
</dbReference>
<keyword evidence="2 6" id="KW-0819">tRNA processing</keyword>
<gene>
    <name evidence="6" type="primary">tsaD</name>
    <name evidence="8" type="ORF">A2008_07425</name>
</gene>
<dbReference type="STRING" id="1817813.A2008_07425"/>
<name>A0A1F7WGK6_9BACT</name>
<dbReference type="InterPro" id="IPR017861">
    <property type="entry name" value="KAE1/TsaD"/>
</dbReference>
<accession>A0A1F7WGK6</accession>
<evidence type="ECO:0000256" key="2">
    <source>
        <dbReference type="ARBA" id="ARBA00022694"/>
    </source>
</evidence>
<evidence type="ECO:0000256" key="5">
    <source>
        <dbReference type="ARBA" id="ARBA00048117"/>
    </source>
</evidence>
<evidence type="ECO:0000256" key="1">
    <source>
        <dbReference type="ARBA" id="ARBA00022679"/>
    </source>
</evidence>
<dbReference type="PANTHER" id="PTHR11735">
    <property type="entry name" value="TRNA N6-ADENOSINE THREONYLCARBAMOYLTRANSFERASE"/>
    <property type="match status" value="1"/>
</dbReference>
<feature type="binding site" evidence="6">
    <location>
        <position position="302"/>
    </location>
    <ligand>
        <name>Fe cation</name>
        <dbReference type="ChEBI" id="CHEBI:24875"/>
    </ligand>
</feature>
<comment type="subcellular location">
    <subcellularLocation>
        <location evidence="6">Cytoplasm</location>
    </subcellularLocation>
</comment>
<evidence type="ECO:0000313" key="8">
    <source>
        <dbReference type="EMBL" id="OGM01175.1"/>
    </source>
</evidence>
<dbReference type="GO" id="GO:0002949">
    <property type="term" value="P:tRNA threonylcarbamoyladenosine modification"/>
    <property type="evidence" value="ECO:0007669"/>
    <property type="project" value="UniProtKB-UniRule"/>
</dbReference>
<organism evidence="8 9">
    <name type="scientific">Candidatus Wallbacteria bacterium GWC2_49_35</name>
    <dbReference type="NCBI Taxonomy" id="1817813"/>
    <lineage>
        <taxon>Bacteria</taxon>
        <taxon>Candidatus Walliibacteriota</taxon>
    </lineage>
</organism>
<dbReference type="CDD" id="cd24133">
    <property type="entry name" value="ASKHA_NBD_TsaD_bac"/>
    <property type="match status" value="1"/>
</dbReference>
<reference evidence="8 9" key="1">
    <citation type="journal article" date="2016" name="Nat. Commun.">
        <title>Thousands of microbial genomes shed light on interconnected biogeochemical processes in an aquifer system.</title>
        <authorList>
            <person name="Anantharaman K."/>
            <person name="Brown C.T."/>
            <person name="Hug L.A."/>
            <person name="Sharon I."/>
            <person name="Castelle C.J."/>
            <person name="Probst A.J."/>
            <person name="Thomas B.C."/>
            <person name="Singh A."/>
            <person name="Wilkins M.J."/>
            <person name="Karaoz U."/>
            <person name="Brodie E.L."/>
            <person name="Williams K.H."/>
            <person name="Hubbard S.S."/>
            <person name="Banfield J.F."/>
        </authorList>
    </citation>
    <scope>NUCLEOTIDE SEQUENCE [LARGE SCALE GENOMIC DNA]</scope>
</reference>
<evidence type="ECO:0000313" key="9">
    <source>
        <dbReference type="Proteomes" id="UP000178735"/>
    </source>
</evidence>
<evidence type="ECO:0000256" key="4">
    <source>
        <dbReference type="ARBA" id="ARBA00023315"/>
    </source>
</evidence>
<dbReference type="Gene3D" id="3.30.420.40">
    <property type="match status" value="2"/>
</dbReference>
<evidence type="ECO:0000259" key="7">
    <source>
        <dbReference type="Pfam" id="PF00814"/>
    </source>
</evidence>
<dbReference type="GO" id="GO:0061711">
    <property type="term" value="F:tRNA N(6)-L-threonylcarbamoyladenine synthase activity"/>
    <property type="evidence" value="ECO:0007669"/>
    <property type="project" value="UniProtKB-EC"/>
</dbReference>
<sequence>MLILGIDTSCDDTSLAVMRYDKKERRFEILSNIISSQIKAHVEYGGIVPEIASREHLKNITAVYRMALEKASVNAADIDLIAVTAGPGLTGSLIVGYTFAKGLALANKKPFITVDHIKAHTAANFMEPYNIGYPAVALTISGGHSSLSVLESPIESKFIGGTIDDAVGELFDKVARYLNLPYPGGPVLDRMSKDGELKYKLPKPLINEDNYNFSFSGLKTAVITFTKQNKDFELPHLAYSMTRSICDVFVKKIDKAAREFHAKTILLSGGVACNSMIREAVRELGAKRKVEVVMPPPILCTDNGVMIAILGTLNYLYSENKNTKNSDVYPTTRW</sequence>
<dbReference type="Pfam" id="PF00814">
    <property type="entry name" value="TsaD"/>
    <property type="match status" value="1"/>
</dbReference>
<dbReference type="AlphaFoldDB" id="A0A1F7WGK6"/>
<comment type="cofactor">
    <cofactor evidence="6">
        <name>Fe(2+)</name>
        <dbReference type="ChEBI" id="CHEBI:29033"/>
    </cofactor>
    <text evidence="6">Binds 1 Fe(2+) ion per subunit.</text>
</comment>
<keyword evidence="1 6" id="KW-0808">Transferase</keyword>
<feature type="binding site" evidence="6">
    <location>
        <position position="189"/>
    </location>
    <ligand>
        <name>substrate</name>
    </ligand>
</feature>
<comment type="caution">
    <text evidence="8">The sequence shown here is derived from an EMBL/GenBank/DDBJ whole genome shotgun (WGS) entry which is preliminary data.</text>
</comment>
<feature type="binding site" evidence="6">
    <location>
        <position position="172"/>
    </location>
    <ligand>
        <name>substrate</name>
    </ligand>
</feature>
<comment type="function">
    <text evidence="6">Required for the formation of a threonylcarbamoyl group on adenosine at position 37 (t(6)A37) in tRNAs that read codons beginning with adenine. Is involved in the transfer of the threonylcarbamoyl moiety of threonylcarbamoyl-AMP (TC-AMP) to the N6 group of A37, together with TsaE and TsaB. TsaD likely plays a direct catalytic role in this reaction.</text>
</comment>
<keyword evidence="6" id="KW-0408">Iron</keyword>
<keyword evidence="6" id="KW-0963">Cytoplasm</keyword>
<feature type="binding site" evidence="6">
    <location>
        <position position="116"/>
    </location>
    <ligand>
        <name>Fe cation</name>
        <dbReference type="ChEBI" id="CHEBI:24875"/>
    </ligand>
</feature>
<dbReference type="NCBIfam" id="TIGR00329">
    <property type="entry name" value="gcp_kae1"/>
    <property type="match status" value="1"/>
</dbReference>
<dbReference type="EC" id="2.3.1.234" evidence="6"/>
<dbReference type="PRINTS" id="PR00789">
    <property type="entry name" value="OSIALOPTASE"/>
</dbReference>
<proteinExistence type="inferred from homology"/>
<dbReference type="SUPFAM" id="SSF53067">
    <property type="entry name" value="Actin-like ATPase domain"/>
    <property type="match status" value="1"/>
</dbReference>
<feature type="binding site" evidence="6">
    <location>
        <position position="185"/>
    </location>
    <ligand>
        <name>substrate</name>
    </ligand>
</feature>
<comment type="similarity">
    <text evidence="6">Belongs to the KAE1 / TsaD family.</text>
</comment>
<keyword evidence="3 6" id="KW-0479">Metal-binding</keyword>
<dbReference type="InterPro" id="IPR022450">
    <property type="entry name" value="TsaD"/>
</dbReference>
<protein>
    <recommendedName>
        <fullName evidence="6">tRNA N6-adenosine threonylcarbamoyltransferase</fullName>
        <ecNumber evidence="6">2.3.1.234</ecNumber>
    </recommendedName>
    <alternativeName>
        <fullName evidence="6">N6-L-threonylcarbamoyladenine synthase</fullName>
        <shortName evidence="6">t(6)A synthase</shortName>
    </alternativeName>
    <alternativeName>
        <fullName evidence="6">t(6)A37 threonylcarbamoyladenosine biosynthesis protein TsaD</fullName>
    </alternativeName>
    <alternativeName>
        <fullName evidence="6">tRNA threonylcarbamoyladenosine biosynthesis protein TsaD</fullName>
    </alternativeName>
</protein>
<dbReference type="GO" id="GO:0005506">
    <property type="term" value="F:iron ion binding"/>
    <property type="evidence" value="ECO:0007669"/>
    <property type="project" value="UniProtKB-UniRule"/>
</dbReference>
<dbReference type="PANTHER" id="PTHR11735:SF6">
    <property type="entry name" value="TRNA N6-ADENOSINE THREONYLCARBAMOYLTRANSFERASE, MITOCHONDRIAL"/>
    <property type="match status" value="1"/>
</dbReference>
<feature type="binding site" evidence="6">
    <location>
        <position position="274"/>
    </location>
    <ligand>
        <name>substrate</name>
    </ligand>
</feature>
<dbReference type="GO" id="GO:0005737">
    <property type="term" value="C:cytoplasm"/>
    <property type="evidence" value="ECO:0007669"/>
    <property type="project" value="UniProtKB-SubCell"/>
</dbReference>
<evidence type="ECO:0000256" key="6">
    <source>
        <dbReference type="HAMAP-Rule" id="MF_01445"/>
    </source>
</evidence>
<dbReference type="EMBL" id="MGFH01000239">
    <property type="protein sequence ID" value="OGM01175.1"/>
    <property type="molecule type" value="Genomic_DNA"/>
</dbReference>
<dbReference type="Proteomes" id="UP000178735">
    <property type="component" value="Unassembled WGS sequence"/>
</dbReference>
<dbReference type="InterPro" id="IPR000905">
    <property type="entry name" value="Gcp-like_dom"/>
</dbReference>
<dbReference type="HAMAP" id="MF_01445">
    <property type="entry name" value="TsaD"/>
    <property type="match status" value="1"/>
</dbReference>
<dbReference type="FunFam" id="3.30.420.40:FF:000012">
    <property type="entry name" value="tRNA N6-adenosine threonylcarbamoyltransferase"/>
    <property type="match status" value="1"/>
</dbReference>